<keyword evidence="1" id="KW-0812">Transmembrane</keyword>
<keyword evidence="1" id="KW-1133">Transmembrane helix</keyword>
<accession>A0A6C0EW72</accession>
<reference evidence="2" key="1">
    <citation type="journal article" date="2020" name="Nature">
        <title>Giant virus diversity and host interactions through global metagenomics.</title>
        <authorList>
            <person name="Schulz F."/>
            <person name="Roux S."/>
            <person name="Paez-Espino D."/>
            <person name="Jungbluth S."/>
            <person name="Walsh D.A."/>
            <person name="Denef V.J."/>
            <person name="McMahon K.D."/>
            <person name="Konstantinidis K.T."/>
            <person name="Eloe-Fadrosh E.A."/>
            <person name="Kyrpides N.C."/>
            <person name="Woyke T."/>
        </authorList>
    </citation>
    <scope>NUCLEOTIDE SEQUENCE</scope>
    <source>
        <strain evidence="2">GVMAG-M-3300009161-34</strain>
    </source>
</reference>
<proteinExistence type="predicted"/>
<protein>
    <submittedName>
        <fullName evidence="2">Uncharacterized protein</fullName>
    </submittedName>
</protein>
<dbReference type="AlphaFoldDB" id="A0A6C0EW72"/>
<dbReference type="EMBL" id="MN738960">
    <property type="protein sequence ID" value="QHT33228.1"/>
    <property type="molecule type" value="Genomic_DNA"/>
</dbReference>
<organism evidence="2">
    <name type="scientific">viral metagenome</name>
    <dbReference type="NCBI Taxonomy" id="1070528"/>
    <lineage>
        <taxon>unclassified sequences</taxon>
        <taxon>metagenomes</taxon>
        <taxon>organismal metagenomes</taxon>
    </lineage>
</organism>
<name>A0A6C0EW72_9ZZZZ</name>
<evidence type="ECO:0000256" key="1">
    <source>
        <dbReference type="SAM" id="Phobius"/>
    </source>
</evidence>
<evidence type="ECO:0000313" key="2">
    <source>
        <dbReference type="EMBL" id="QHT33228.1"/>
    </source>
</evidence>
<keyword evidence="1" id="KW-0472">Membrane</keyword>
<feature type="transmembrane region" description="Helical" evidence="1">
    <location>
        <begin position="46"/>
        <end position="65"/>
    </location>
</feature>
<sequence>MSNSQAKIQTVSEAESSISSATESTFASLANTLGLPQLRDSFFQNIIYILIMIIIFVGILVYIQIVGPTGNDPLNSPPTREIKKVEIKKIVEGFEITDSSNSNIANSAMPIGEQFDNGHNHNDTDLHLAHSEHNEDINHIKVSKKRKY</sequence>